<feature type="domain" description="Flavodoxin-like" evidence="16">
    <location>
        <begin position="700"/>
        <end position="848"/>
    </location>
</feature>
<evidence type="ECO:0000256" key="7">
    <source>
        <dbReference type="ARBA" id="ARBA00022605"/>
    </source>
</evidence>
<dbReference type="InterPro" id="IPR001094">
    <property type="entry name" value="Flavdoxin-like"/>
</dbReference>
<dbReference type="GO" id="GO:0010181">
    <property type="term" value="F:FMN binding"/>
    <property type="evidence" value="ECO:0007669"/>
    <property type="project" value="InterPro"/>
</dbReference>
<dbReference type="GO" id="GO:0020037">
    <property type="term" value="F:heme binding"/>
    <property type="evidence" value="ECO:0007669"/>
    <property type="project" value="InterPro"/>
</dbReference>
<reference evidence="17" key="1">
    <citation type="submission" date="2022-07" db="EMBL/GenBank/DDBJ databases">
        <title>Phylogenomic reconstructions and comparative analyses of Kickxellomycotina fungi.</title>
        <authorList>
            <person name="Reynolds N.K."/>
            <person name="Stajich J.E."/>
            <person name="Barry K."/>
            <person name="Grigoriev I.V."/>
            <person name="Crous P."/>
            <person name="Smith M.E."/>
        </authorList>
    </citation>
    <scope>NUCLEOTIDE SEQUENCE</scope>
    <source>
        <strain evidence="17">CBS 109367</strain>
    </source>
</reference>
<dbReference type="PRINTS" id="PR00397">
    <property type="entry name" value="SIROHAEM"/>
</dbReference>
<dbReference type="EMBL" id="JANBTX010000030">
    <property type="protein sequence ID" value="KAJ2689211.1"/>
    <property type="molecule type" value="Genomic_DNA"/>
</dbReference>
<comment type="cofactor">
    <cofactor evidence="1">
        <name>siroheme</name>
        <dbReference type="ChEBI" id="CHEBI:60052"/>
    </cofactor>
</comment>
<dbReference type="GO" id="GO:0000103">
    <property type="term" value="P:sulfate assimilation"/>
    <property type="evidence" value="ECO:0007669"/>
    <property type="project" value="TreeGrafter"/>
</dbReference>
<evidence type="ECO:0000256" key="2">
    <source>
        <dbReference type="ARBA" id="ARBA00001966"/>
    </source>
</evidence>
<dbReference type="GO" id="GO:0004783">
    <property type="term" value="F:sulfite reductase (NADPH) activity"/>
    <property type="evidence" value="ECO:0007669"/>
    <property type="project" value="UniProtKB-EC"/>
</dbReference>
<evidence type="ECO:0000256" key="12">
    <source>
        <dbReference type="ARBA" id="ARBA00023004"/>
    </source>
</evidence>
<keyword evidence="13" id="KW-0411">Iron-sulfur</keyword>
<evidence type="ECO:0000256" key="11">
    <source>
        <dbReference type="ARBA" id="ARBA00023002"/>
    </source>
</evidence>
<evidence type="ECO:0000256" key="6">
    <source>
        <dbReference type="ARBA" id="ARBA00022485"/>
    </source>
</evidence>
<keyword evidence="12" id="KW-0408">Iron</keyword>
<dbReference type="GO" id="GO:0050661">
    <property type="term" value="F:NADP binding"/>
    <property type="evidence" value="ECO:0007669"/>
    <property type="project" value="InterPro"/>
</dbReference>
<dbReference type="GO" id="GO:0051539">
    <property type="term" value="F:4 iron, 4 sulfur cluster binding"/>
    <property type="evidence" value="ECO:0007669"/>
    <property type="project" value="UniProtKB-KW"/>
</dbReference>
<dbReference type="InterPro" id="IPR006067">
    <property type="entry name" value="NO2/SO3_Rdtase_4Fe4S_dom"/>
</dbReference>
<dbReference type="InterPro" id="IPR006066">
    <property type="entry name" value="NO2/SO3_Rdtase_FeS/sirohaem_BS"/>
</dbReference>
<comment type="caution">
    <text evidence="17">The sequence shown here is derived from an EMBL/GenBank/DDBJ whole genome shotgun (WGS) entry which is preliminary data.</text>
</comment>
<comment type="cofactor">
    <cofactor evidence="2">
        <name>[4Fe-4S] cluster</name>
        <dbReference type="ChEBI" id="CHEBI:49883"/>
    </cofactor>
</comment>
<evidence type="ECO:0000256" key="15">
    <source>
        <dbReference type="ARBA" id="ARBA00052219"/>
    </source>
</evidence>
<comment type="pathway">
    <text evidence="3">Sulfur metabolism; hydrogen sulfide biosynthesis; hydrogen sulfide from sulfite (NADPH route): step 1/1.</text>
</comment>
<evidence type="ECO:0000256" key="9">
    <source>
        <dbReference type="ARBA" id="ARBA00022723"/>
    </source>
</evidence>
<evidence type="ECO:0000259" key="16">
    <source>
        <dbReference type="PROSITE" id="PS50902"/>
    </source>
</evidence>
<sequence length="1433" mass="154003">MSFPLQTTTLRASSTVAAVAYTAAITLDSTTAVATSSFAANIDELVADSDNFVRLPQAAGIGALVADTDPSDSSKQRQLISALVAPKDLISLIPTLRALGRQQRPSLVIHVPVSSAADVSDVLAVRDSGSAILRSMSQQDAVDYAVAASIAAQRLGTPIVHCFPAESGDSAEFQGYAASSTQEAIRAYLQAEKASDESAHDAVRQALAAVEGEERELVSYFGAKDAQVVYVTFGNVVSRAAVSAVAGVGVVQISLARPLNPSALKQAVPASAKRVVALDQTRRAEAGWGPLFFDLALVAWEHRPILLNAVLPSSPAGLDTVTPEQLEAINAHALTLASPAHFNAAAVASIPEDASATPQPIDEGAVSEAATVGAYGQLLRDVFGLRLRVANASESRSIWGDGGRAESTPEFGFGRLAAEAQERARLVAAVTAVLRDVKVPLSRELHAALAEWLGSRDDPSKASASAAAQLSELLKAEAAGNLALEDIVRLQAHFAVQSNWLVGGDAWAYDIGGSGVHHVLSSGMNVNVLLVDTAADPTAVQRGGARKKDIGLYAMNYGSAYVASVAVYASYAQVLQALAEADAFPGPAVVVAYLPHAATAIGVLQQSKRAVDEGAWPLYRWDPRLDPGSFQLDSEKLRRELADFLKRDSALAAVSRAAPKLSAAIAPVSVEAQAGDRLARKARGDVDALMAGLTVSGPPLLILFASDGGNGEEAARRLAKAARRRGMTVRCMGMDEYDFEELAYERNLLISVSTAGQGEIPTAGREFLKALLATTANLSETAFAVFGLGDSHYWPRAEDAVFYNKPARDIDRRLAELGARRIVGPGLGDDQDADGWEAGFGAFDSELWQALNLDVVSSAADEPEEPPARTDEENKVISNFLRGTISQALADTSTGAVDEWDGKLLKFHGTYMQDDRDVRAARLARGEEKAFSFMIRVRLPGGVATPAQWLAMDALASEHGNQTMKITTRQTFQLHGVLKRNLRETMRGINRGLMDTLAACGDVNRNVVASANPLQAHLQPEVARLASDISTHLLPATSAYHEIWLADEQVAGSAEQTSATTDYEPLYGPNYLPRKYKIAIAIPPENDVDVFAYDLGYIAILDDAQENILGYNVVIGGGMGMTHNNKATYPRLATCLGYVPKDRAVIVSEKVMLVQRDHGDRTNRKHARLKYTVDDHGMDWWREQVEARLGFSFEPARPYAFTRNGDRYGWTKSTPGLNNFTIFIQNGRIADLPGSPLKTALADVARKHTGNFRLTCNGHLIIADVKDEDVDSIARLLASHRLDNLDYSALRLHSMACVALPTCALAMAESERYLPRLIDLLDEVIDQAGLRSDAIVIRMTGCPNGCARPYNAEIAFVGKAPGAYNLYLGGSHRGDRLNKVFRETVTEDQILEVLTPIIKQYAIERLEGEHFGDFVIRKGIIKATREGKDFHDI</sequence>
<protein>
    <recommendedName>
        <fullName evidence="5">assimilatory sulfite reductase (NADPH)</fullName>
        <ecNumber evidence="5">1.8.1.2</ecNumber>
    </recommendedName>
</protein>
<accession>A0A9W8GPQ5</accession>
<dbReference type="EC" id="1.8.1.2" evidence="5"/>
<dbReference type="InterPro" id="IPR005117">
    <property type="entry name" value="NiRdtase/SiRdtase_haem-b_fer"/>
</dbReference>
<evidence type="ECO:0000256" key="13">
    <source>
        <dbReference type="ARBA" id="ARBA00023014"/>
    </source>
</evidence>
<dbReference type="Gene3D" id="3.40.50.360">
    <property type="match status" value="1"/>
</dbReference>
<dbReference type="InterPro" id="IPR029039">
    <property type="entry name" value="Flavoprotein-like_sf"/>
</dbReference>
<comment type="catalytic activity">
    <reaction evidence="15">
        <text>hydrogen sulfide + 3 NADP(+) + 3 H2O = sulfite + 3 NADPH + 4 H(+)</text>
        <dbReference type="Rhea" id="RHEA:13801"/>
        <dbReference type="ChEBI" id="CHEBI:15377"/>
        <dbReference type="ChEBI" id="CHEBI:15378"/>
        <dbReference type="ChEBI" id="CHEBI:17359"/>
        <dbReference type="ChEBI" id="CHEBI:29919"/>
        <dbReference type="ChEBI" id="CHEBI:57783"/>
        <dbReference type="ChEBI" id="CHEBI:58349"/>
        <dbReference type="EC" id="1.8.1.2"/>
    </reaction>
</comment>
<keyword evidence="8" id="KW-0349">Heme</keyword>
<dbReference type="Gene3D" id="3.30.413.10">
    <property type="entry name" value="Sulfite Reductase Hemoprotein, domain 1"/>
    <property type="match status" value="2"/>
</dbReference>
<dbReference type="InterPro" id="IPR009014">
    <property type="entry name" value="Transketo_C/PFOR_II"/>
</dbReference>
<dbReference type="Pfam" id="PF00258">
    <property type="entry name" value="Flavodoxin_1"/>
    <property type="match status" value="1"/>
</dbReference>
<evidence type="ECO:0000256" key="3">
    <source>
        <dbReference type="ARBA" id="ARBA00004774"/>
    </source>
</evidence>
<dbReference type="InterPro" id="IPR036136">
    <property type="entry name" value="Nit/Sulf_reduc_fer-like_dom_sf"/>
</dbReference>
<dbReference type="PROSITE" id="PS50902">
    <property type="entry name" value="FLAVODOXIN_LIKE"/>
    <property type="match status" value="1"/>
</dbReference>
<name>A0A9W8GPQ5_9FUNG</name>
<dbReference type="PRINTS" id="PR00369">
    <property type="entry name" value="FLAVODOXIN"/>
</dbReference>
<dbReference type="FunFam" id="3.30.413.10:FF:000004">
    <property type="entry name" value="Sulfite reductase [NADPH] hemoprotein beta-component"/>
    <property type="match status" value="1"/>
</dbReference>
<evidence type="ECO:0000256" key="1">
    <source>
        <dbReference type="ARBA" id="ARBA00001929"/>
    </source>
</evidence>
<dbReference type="Pfam" id="PF03460">
    <property type="entry name" value="NIR_SIR_ferr"/>
    <property type="match status" value="2"/>
</dbReference>
<dbReference type="SUPFAM" id="SSF56014">
    <property type="entry name" value="Nitrite and sulphite reductase 4Fe-4S domain-like"/>
    <property type="match status" value="2"/>
</dbReference>
<dbReference type="HAMAP" id="MF_01540">
    <property type="entry name" value="CysI"/>
    <property type="match status" value="1"/>
</dbReference>
<proteinExistence type="inferred from homology"/>
<keyword evidence="14" id="KW-0198">Cysteine biosynthesis</keyword>
<dbReference type="GO" id="GO:0009337">
    <property type="term" value="C:sulfite reductase complex (NADPH)"/>
    <property type="evidence" value="ECO:0007669"/>
    <property type="project" value="InterPro"/>
</dbReference>
<evidence type="ECO:0000256" key="5">
    <source>
        <dbReference type="ARBA" id="ARBA00012604"/>
    </source>
</evidence>
<dbReference type="InterPro" id="IPR011786">
    <property type="entry name" value="CysI"/>
</dbReference>
<dbReference type="GO" id="GO:0019344">
    <property type="term" value="P:cysteine biosynthetic process"/>
    <property type="evidence" value="ECO:0007669"/>
    <property type="project" value="UniProtKB-KW"/>
</dbReference>
<dbReference type="InterPro" id="IPR045854">
    <property type="entry name" value="NO2/SO3_Rdtase_4Fe4S_sf"/>
</dbReference>
<organism evidence="17 18">
    <name type="scientific">Coemansia spiralis</name>
    <dbReference type="NCBI Taxonomy" id="417178"/>
    <lineage>
        <taxon>Eukaryota</taxon>
        <taxon>Fungi</taxon>
        <taxon>Fungi incertae sedis</taxon>
        <taxon>Zoopagomycota</taxon>
        <taxon>Kickxellomycotina</taxon>
        <taxon>Kickxellomycetes</taxon>
        <taxon>Kickxellales</taxon>
        <taxon>Kickxellaceae</taxon>
        <taxon>Coemansia</taxon>
    </lineage>
</organism>
<keyword evidence="9" id="KW-0479">Metal-binding</keyword>
<dbReference type="GO" id="GO:0046872">
    <property type="term" value="F:metal ion binding"/>
    <property type="evidence" value="ECO:0007669"/>
    <property type="project" value="UniProtKB-KW"/>
</dbReference>
<dbReference type="InterPro" id="IPR045169">
    <property type="entry name" value="NO2/SO3_Rdtase_4Fe4S_prot"/>
</dbReference>
<dbReference type="GO" id="GO:0050311">
    <property type="term" value="F:sulfite reductase (ferredoxin) activity"/>
    <property type="evidence" value="ECO:0007669"/>
    <property type="project" value="TreeGrafter"/>
</dbReference>
<dbReference type="SUPFAM" id="SSF52922">
    <property type="entry name" value="TK C-terminal domain-like"/>
    <property type="match status" value="1"/>
</dbReference>
<dbReference type="PROSITE" id="PS00365">
    <property type="entry name" value="NIR_SIR"/>
    <property type="match status" value="1"/>
</dbReference>
<keyword evidence="6" id="KW-0004">4Fe-4S</keyword>
<dbReference type="SUPFAM" id="SSF55124">
    <property type="entry name" value="Nitrite/Sulfite reductase N-terminal domain-like"/>
    <property type="match status" value="2"/>
</dbReference>
<dbReference type="Gene3D" id="3.40.50.970">
    <property type="match status" value="1"/>
</dbReference>
<evidence type="ECO:0000256" key="4">
    <source>
        <dbReference type="ARBA" id="ARBA00010429"/>
    </source>
</evidence>
<dbReference type="Pfam" id="PF01077">
    <property type="entry name" value="NIR_SIR"/>
    <property type="match status" value="1"/>
</dbReference>
<keyword evidence="10" id="KW-0521">NADP</keyword>
<evidence type="ECO:0000256" key="14">
    <source>
        <dbReference type="ARBA" id="ARBA00023192"/>
    </source>
</evidence>
<evidence type="ECO:0000256" key="10">
    <source>
        <dbReference type="ARBA" id="ARBA00022857"/>
    </source>
</evidence>
<dbReference type="InterPro" id="IPR008254">
    <property type="entry name" value="Flavodoxin/NO_synth"/>
</dbReference>
<dbReference type="PANTHER" id="PTHR11493">
    <property type="entry name" value="SULFITE REDUCTASE [NADPH] SUBUNIT BETA-RELATED"/>
    <property type="match status" value="1"/>
</dbReference>
<dbReference type="FunFam" id="3.30.413.10:FF:000003">
    <property type="entry name" value="Sulfite reductase [NADPH] hemoprotein beta-component"/>
    <property type="match status" value="1"/>
</dbReference>
<keyword evidence="7" id="KW-0028">Amino-acid biosynthesis</keyword>
<dbReference type="NCBIfam" id="NF010029">
    <property type="entry name" value="PRK13504.1"/>
    <property type="match status" value="1"/>
</dbReference>
<keyword evidence="11 17" id="KW-0560">Oxidoreductase</keyword>
<evidence type="ECO:0000256" key="8">
    <source>
        <dbReference type="ARBA" id="ARBA00022617"/>
    </source>
</evidence>
<dbReference type="InterPro" id="IPR029061">
    <property type="entry name" value="THDP-binding"/>
</dbReference>
<dbReference type="Gene3D" id="3.40.50.920">
    <property type="match status" value="1"/>
</dbReference>
<dbReference type="OrthoDB" id="1688044at2759"/>
<keyword evidence="18" id="KW-1185">Reference proteome</keyword>
<gene>
    <name evidence="17" type="primary">MET5</name>
    <name evidence="17" type="ORF">IWW39_001673</name>
</gene>
<comment type="similarity">
    <text evidence="4">Belongs to the nitrite and sulfite reductase 4Fe-4S domain family.</text>
</comment>
<dbReference type="SUPFAM" id="SSF52218">
    <property type="entry name" value="Flavoproteins"/>
    <property type="match status" value="1"/>
</dbReference>
<dbReference type="SUPFAM" id="SSF52518">
    <property type="entry name" value="Thiamin diphosphate-binding fold (THDP-binding)"/>
    <property type="match status" value="1"/>
</dbReference>
<evidence type="ECO:0000313" key="18">
    <source>
        <dbReference type="Proteomes" id="UP001151516"/>
    </source>
</evidence>
<dbReference type="Proteomes" id="UP001151516">
    <property type="component" value="Unassembled WGS sequence"/>
</dbReference>
<dbReference type="PANTHER" id="PTHR11493:SF47">
    <property type="entry name" value="SULFITE REDUCTASE [NADPH] SUBUNIT BETA"/>
    <property type="match status" value="1"/>
</dbReference>
<evidence type="ECO:0000313" key="17">
    <source>
        <dbReference type="EMBL" id="KAJ2689211.1"/>
    </source>
</evidence>